<evidence type="ECO:0000256" key="2">
    <source>
        <dbReference type="ARBA" id="ARBA00023043"/>
    </source>
</evidence>
<keyword evidence="5" id="KW-1185">Reference proteome</keyword>
<dbReference type="Proteomes" id="UP000186176">
    <property type="component" value="Unassembled WGS sequence"/>
</dbReference>
<evidence type="ECO:0000313" key="4">
    <source>
        <dbReference type="EMBL" id="OII73873.1"/>
    </source>
</evidence>
<comment type="caution">
    <text evidence="4">The sequence shown here is derived from an EMBL/GenBank/DDBJ whole genome shotgun (WGS) entry which is preliminary data.</text>
</comment>
<reference evidence="4 5" key="1">
    <citation type="submission" date="2016-10" db="EMBL/GenBank/DDBJ databases">
        <title>Reductive evolution of mitochondrial metabolism and differential evolution of invasion-related proteins in Cryptosporidium.</title>
        <authorList>
            <person name="Liu S."/>
            <person name="Roellig D.M."/>
            <person name="Guo Y."/>
            <person name="Li N."/>
            <person name="Frace M.A."/>
            <person name="Tang K."/>
            <person name="Zhang L."/>
            <person name="Feng Y."/>
            <person name="Xiao L."/>
        </authorList>
    </citation>
    <scope>NUCLEOTIDE SEQUENCE [LARGE SCALE GENOMIC DNA]</scope>
    <source>
        <strain evidence="4">39726</strain>
    </source>
</reference>
<organism evidence="4 5">
    <name type="scientific">Cryptosporidium ubiquitum</name>
    <dbReference type="NCBI Taxonomy" id="857276"/>
    <lineage>
        <taxon>Eukaryota</taxon>
        <taxon>Sar</taxon>
        <taxon>Alveolata</taxon>
        <taxon>Apicomplexa</taxon>
        <taxon>Conoidasida</taxon>
        <taxon>Coccidia</taxon>
        <taxon>Eucoccidiorida</taxon>
        <taxon>Eimeriorina</taxon>
        <taxon>Cryptosporidiidae</taxon>
        <taxon>Cryptosporidium</taxon>
    </lineage>
</organism>
<dbReference type="EMBL" id="LRBP01000013">
    <property type="protein sequence ID" value="OII73873.1"/>
    <property type="molecule type" value="Genomic_DNA"/>
</dbReference>
<keyword evidence="2 3" id="KW-0040">ANK repeat</keyword>
<dbReference type="Pfam" id="PF12796">
    <property type="entry name" value="Ank_2"/>
    <property type="match status" value="2"/>
</dbReference>
<dbReference type="SUPFAM" id="SSF48403">
    <property type="entry name" value="Ankyrin repeat"/>
    <property type="match status" value="1"/>
</dbReference>
<gene>
    <name evidence="4" type="ORF">cubi_02675</name>
</gene>
<dbReference type="InterPro" id="IPR002110">
    <property type="entry name" value="Ankyrin_rpt"/>
</dbReference>
<protein>
    <submittedName>
        <fullName evidence="4">Uncharacterized protein</fullName>
    </submittedName>
</protein>
<dbReference type="InterPro" id="IPR036770">
    <property type="entry name" value="Ankyrin_rpt-contain_sf"/>
</dbReference>
<dbReference type="PANTHER" id="PTHR46680">
    <property type="entry name" value="NF-KAPPA-B INHIBITOR ALPHA"/>
    <property type="match status" value="1"/>
</dbReference>
<dbReference type="PANTHER" id="PTHR46680:SF3">
    <property type="entry name" value="NF-KAPPA-B INHIBITOR CACTUS"/>
    <property type="match status" value="1"/>
</dbReference>
<dbReference type="GeneID" id="39979465"/>
<dbReference type="PRINTS" id="PR01415">
    <property type="entry name" value="ANKYRIN"/>
</dbReference>
<dbReference type="Gene3D" id="1.25.40.20">
    <property type="entry name" value="Ankyrin repeat-containing domain"/>
    <property type="match status" value="1"/>
</dbReference>
<dbReference type="InterPro" id="IPR051070">
    <property type="entry name" value="NF-kappa-B_inhibitor"/>
</dbReference>
<evidence type="ECO:0000256" key="1">
    <source>
        <dbReference type="ARBA" id="ARBA00022737"/>
    </source>
</evidence>
<dbReference type="VEuPathDB" id="CryptoDB:cubi_02675"/>
<dbReference type="PROSITE" id="PS50297">
    <property type="entry name" value="ANK_REP_REGION"/>
    <property type="match status" value="3"/>
</dbReference>
<feature type="repeat" description="ANK" evidence="3">
    <location>
        <begin position="136"/>
        <end position="168"/>
    </location>
</feature>
<sequence length="239" mass="26625">MERNKFFAAISFEDESLARSIFESISEAQVNICDDDERTLLHNAVSKNKLFIVEFLISKGANVNTSDDNMWSPLHSCCSSGYFEIAKLLLESGADCKARTSSGCTPLHYAASKGHDDIVKLIITKDKSVIDIQDIYGRTAIFMSACSGRQECFDLLFQANADLSLKEEATGDTILHAAINGYHEEIAHKIASKNPEMLMVKNKDGKIPLDLSSKEFTEELFEIIKKNFDPNSIEELLSK</sequence>
<evidence type="ECO:0000256" key="3">
    <source>
        <dbReference type="PROSITE-ProRule" id="PRU00023"/>
    </source>
</evidence>
<proteinExistence type="predicted"/>
<keyword evidence="1" id="KW-0677">Repeat</keyword>
<accession>A0A1J4MI07</accession>
<dbReference type="AlphaFoldDB" id="A0A1J4MI07"/>
<dbReference type="OrthoDB" id="10264606at2759"/>
<evidence type="ECO:0000313" key="5">
    <source>
        <dbReference type="Proteomes" id="UP000186176"/>
    </source>
</evidence>
<name>A0A1J4MI07_9CRYT</name>
<dbReference type="SMART" id="SM00248">
    <property type="entry name" value="ANK"/>
    <property type="match status" value="6"/>
</dbReference>
<feature type="repeat" description="ANK" evidence="3">
    <location>
        <begin position="69"/>
        <end position="101"/>
    </location>
</feature>
<dbReference type="RefSeq" id="XP_028875093.1">
    <property type="nucleotide sequence ID" value="XM_029019686.1"/>
</dbReference>
<feature type="repeat" description="ANK" evidence="3">
    <location>
        <begin position="102"/>
        <end position="134"/>
    </location>
</feature>
<feature type="repeat" description="ANK" evidence="3">
    <location>
        <begin position="36"/>
        <end position="68"/>
    </location>
</feature>
<dbReference type="PROSITE" id="PS50088">
    <property type="entry name" value="ANK_REPEAT"/>
    <property type="match status" value="4"/>
</dbReference>